<dbReference type="Pfam" id="PF01663">
    <property type="entry name" value="Phosphodiest"/>
    <property type="match status" value="1"/>
</dbReference>
<evidence type="ECO:0000313" key="1">
    <source>
        <dbReference type="EMBL" id="RHA73352.1"/>
    </source>
</evidence>
<proteinExistence type="predicted"/>
<dbReference type="GO" id="GO:0016787">
    <property type="term" value="F:hydrolase activity"/>
    <property type="evidence" value="ECO:0007669"/>
    <property type="project" value="UniProtKB-ARBA"/>
</dbReference>
<dbReference type="InterPro" id="IPR002591">
    <property type="entry name" value="Phosphodiest/P_Trfase"/>
</dbReference>
<dbReference type="PANTHER" id="PTHR10151">
    <property type="entry name" value="ECTONUCLEOTIDE PYROPHOSPHATASE/PHOSPHODIESTERASE"/>
    <property type="match status" value="1"/>
</dbReference>
<dbReference type="RefSeq" id="WP_008143312.1">
    <property type="nucleotide sequence ID" value="NZ_CABJGD010000038.1"/>
</dbReference>
<evidence type="ECO:0000313" key="2">
    <source>
        <dbReference type="Proteomes" id="UP000283855"/>
    </source>
</evidence>
<dbReference type="AlphaFoldDB" id="A0A413SW64"/>
<dbReference type="PROSITE" id="PS51257">
    <property type="entry name" value="PROKAR_LIPOPROTEIN"/>
    <property type="match status" value="1"/>
</dbReference>
<dbReference type="InterPro" id="IPR017850">
    <property type="entry name" value="Alkaline_phosphatase_core_sf"/>
</dbReference>
<sequence length="309" mass="34023">MKKLYLVVWSILSCVLLSCSGSENGKSLPNPPKHIVLVGFDGLSSYSLNNGAEMPQFRSMMQDGCYTLENRSVLPSSSAVNWASMFMGAGPELHGYTEWGSSTPDLPSRVLNEHGIFPDIYSGIRAKYPDAELGFFYEWNGMKYLVDTLAINHVQPLNLSAENSKEELKDVLSYLKEKKPMFCSVIFGEPDGAGHSKGWESEDYFKMLTHLDQALALIVSAVKEAGMMDETVFILSADHGGKGTGHGGKTMNEMQTPIVFYGKGIKQGAQITESTMVYDIAGTVAFMLGVEQPQVWIARPIKSAFNEKF</sequence>
<name>A0A413SW64_9BACT</name>
<accession>A0A413SW64</accession>
<dbReference type="PANTHER" id="PTHR10151:SF120">
    <property type="entry name" value="BIS(5'-ADENOSYL)-TRIPHOSPHATASE"/>
    <property type="match status" value="1"/>
</dbReference>
<dbReference type="Proteomes" id="UP000283855">
    <property type="component" value="Unassembled WGS sequence"/>
</dbReference>
<organism evidence="1 2">
    <name type="scientific">Phocaeicola coprophilus</name>
    <dbReference type="NCBI Taxonomy" id="387090"/>
    <lineage>
        <taxon>Bacteria</taxon>
        <taxon>Pseudomonadati</taxon>
        <taxon>Bacteroidota</taxon>
        <taxon>Bacteroidia</taxon>
        <taxon>Bacteroidales</taxon>
        <taxon>Bacteroidaceae</taxon>
        <taxon>Phocaeicola</taxon>
    </lineage>
</organism>
<dbReference type="CDD" id="cd00016">
    <property type="entry name" value="ALP_like"/>
    <property type="match status" value="1"/>
</dbReference>
<dbReference type="Gene3D" id="3.40.720.10">
    <property type="entry name" value="Alkaline Phosphatase, subunit A"/>
    <property type="match status" value="2"/>
</dbReference>
<gene>
    <name evidence="1" type="ORF">DW921_13435</name>
</gene>
<dbReference type="SUPFAM" id="SSF53649">
    <property type="entry name" value="Alkaline phosphatase-like"/>
    <property type="match status" value="1"/>
</dbReference>
<protein>
    <submittedName>
        <fullName evidence="1">Alkaline phosphatase</fullName>
    </submittedName>
</protein>
<comment type="caution">
    <text evidence="1">The sequence shown here is derived from an EMBL/GenBank/DDBJ whole genome shotgun (WGS) entry which is preliminary data.</text>
</comment>
<dbReference type="GeneID" id="78406294"/>
<dbReference type="EMBL" id="QSFT01000038">
    <property type="protein sequence ID" value="RHA73352.1"/>
    <property type="molecule type" value="Genomic_DNA"/>
</dbReference>
<reference evidence="1 2" key="1">
    <citation type="submission" date="2018-08" db="EMBL/GenBank/DDBJ databases">
        <title>A genome reference for cultivated species of the human gut microbiota.</title>
        <authorList>
            <person name="Zou Y."/>
            <person name="Xue W."/>
            <person name="Luo G."/>
        </authorList>
    </citation>
    <scope>NUCLEOTIDE SEQUENCE [LARGE SCALE GENOMIC DNA]</scope>
    <source>
        <strain evidence="1 2">AM42-38</strain>
    </source>
</reference>